<dbReference type="InterPro" id="IPR001557">
    <property type="entry name" value="L-lactate/malate_DH"/>
</dbReference>
<dbReference type="Gene3D" id="3.90.110.10">
    <property type="entry name" value="Lactate dehydrogenase/glycoside hydrolase, family 4, C-terminal"/>
    <property type="match status" value="1"/>
</dbReference>
<sequence>MADVVRVVVTGGAGQIAYSLIPHICKGLIFGPSTMVDLRLLDIEPAKDALKGVVMEIQDSAYDLMASVMATTDVAQAFKDVQVAVLLGGFPRKQGMERQDLIEKNVQIMRLHGQALEQHADRNCKVVVVANPANTNCLVAMKYAPSISPANFSALTRLDHDRLRGMLAAKVTEKSHHKISAKDIRNCVIWGNHSSSQVPDATHAEALVEGKWQAIAPLCNDPQWLEKELVPAVQNRGAAVIAARKLSSALSAANAVACHLRDWVGVTSSSTTGDGMFVSMAVISDGNPYGIPEGLVFSFPVASSNGKCEIVQGLSISTHVRELLDATVAELLAEREMATSIIAARQGAL</sequence>
<feature type="binding site" evidence="6">
    <location>
        <position position="92"/>
    </location>
    <ligand>
        <name>substrate</name>
    </ligand>
</feature>
<dbReference type="FunFam" id="3.40.50.720:FF:000010">
    <property type="entry name" value="Malate dehydrogenase"/>
    <property type="match status" value="1"/>
</dbReference>
<evidence type="ECO:0000256" key="8">
    <source>
        <dbReference type="RuleBase" id="RU003369"/>
    </source>
</evidence>
<evidence type="ECO:0000256" key="5">
    <source>
        <dbReference type="PIRSR" id="PIRSR000102-1"/>
    </source>
</evidence>
<dbReference type="AlphaFoldDB" id="A0A835YXR8"/>
<organism evidence="11 12">
    <name type="scientific">Tribonema minus</name>
    <dbReference type="NCBI Taxonomy" id="303371"/>
    <lineage>
        <taxon>Eukaryota</taxon>
        <taxon>Sar</taxon>
        <taxon>Stramenopiles</taxon>
        <taxon>Ochrophyta</taxon>
        <taxon>PX clade</taxon>
        <taxon>Xanthophyceae</taxon>
        <taxon>Tribonematales</taxon>
        <taxon>Tribonemataceae</taxon>
        <taxon>Tribonema</taxon>
    </lineage>
</organism>
<dbReference type="GO" id="GO:0030060">
    <property type="term" value="F:L-malate dehydrogenase (NAD+) activity"/>
    <property type="evidence" value="ECO:0007669"/>
    <property type="project" value="UniProtKB-EC"/>
</dbReference>
<keyword evidence="3 8" id="KW-0560">Oxidoreductase</keyword>
<evidence type="ECO:0000256" key="1">
    <source>
        <dbReference type="ARBA" id="ARBA00009613"/>
    </source>
</evidence>
<feature type="domain" description="Lactate/malate dehydrogenase C-terminal" evidence="10">
    <location>
        <begin position="156"/>
        <end position="338"/>
    </location>
</feature>
<reference evidence="11" key="1">
    <citation type="submission" date="2021-02" db="EMBL/GenBank/DDBJ databases">
        <title>First Annotated Genome of the Yellow-green Alga Tribonema minus.</title>
        <authorList>
            <person name="Mahan K.M."/>
        </authorList>
    </citation>
    <scope>NUCLEOTIDE SEQUENCE</scope>
    <source>
        <strain evidence="11">UTEX B ZZ1240</strain>
    </source>
</reference>
<dbReference type="SUPFAM" id="SSF56327">
    <property type="entry name" value="LDH C-terminal domain-like"/>
    <property type="match status" value="1"/>
</dbReference>
<feature type="domain" description="Lactate/malate dehydrogenase N-terminal" evidence="9">
    <location>
        <begin position="5"/>
        <end position="150"/>
    </location>
</feature>
<evidence type="ECO:0000256" key="2">
    <source>
        <dbReference type="ARBA" id="ARBA00012995"/>
    </source>
</evidence>
<dbReference type="SUPFAM" id="SSF51735">
    <property type="entry name" value="NAD(P)-binding Rossmann-fold domains"/>
    <property type="match status" value="1"/>
</dbReference>
<dbReference type="InterPro" id="IPR015955">
    <property type="entry name" value="Lactate_DH/Glyco_Ohase_4_C"/>
</dbReference>
<dbReference type="PIRSF" id="PIRSF000102">
    <property type="entry name" value="Lac_mal_DH"/>
    <property type="match status" value="1"/>
</dbReference>
<feature type="binding site" evidence="7">
    <location>
        <begin position="129"/>
        <end position="131"/>
    </location>
    <ligand>
        <name>NAD(+)</name>
        <dbReference type="ChEBI" id="CHEBI:57540"/>
    </ligand>
</feature>
<dbReference type="PANTHER" id="PTHR23382">
    <property type="entry name" value="MALATE DEHYDROGENASE"/>
    <property type="match status" value="1"/>
</dbReference>
<feature type="binding site" evidence="6">
    <location>
        <position position="131"/>
    </location>
    <ligand>
        <name>substrate</name>
    </ligand>
</feature>
<dbReference type="Pfam" id="PF00056">
    <property type="entry name" value="Ldh_1_N"/>
    <property type="match status" value="1"/>
</dbReference>
<gene>
    <name evidence="11" type="ORF">JKP88DRAFT_262938</name>
</gene>
<comment type="similarity">
    <text evidence="1">Belongs to the LDH/MDH superfamily. MDH type 2 family.</text>
</comment>
<evidence type="ECO:0000256" key="3">
    <source>
        <dbReference type="ARBA" id="ARBA00023002"/>
    </source>
</evidence>
<evidence type="ECO:0000256" key="6">
    <source>
        <dbReference type="PIRSR" id="PIRSR000102-2"/>
    </source>
</evidence>
<evidence type="ECO:0000313" key="12">
    <source>
        <dbReference type="Proteomes" id="UP000664859"/>
    </source>
</evidence>
<dbReference type="NCBIfam" id="TIGR01759">
    <property type="entry name" value="MalateDH-SF1"/>
    <property type="match status" value="1"/>
</dbReference>
<feature type="active site" description="Proton acceptor" evidence="5">
    <location>
        <position position="193"/>
    </location>
</feature>
<dbReference type="InterPro" id="IPR022383">
    <property type="entry name" value="Lactate/malate_DH_C"/>
</dbReference>
<evidence type="ECO:0000259" key="10">
    <source>
        <dbReference type="Pfam" id="PF02866"/>
    </source>
</evidence>
<dbReference type="Proteomes" id="UP000664859">
    <property type="component" value="Unassembled WGS sequence"/>
</dbReference>
<comment type="caution">
    <text evidence="11">The sequence shown here is derived from an EMBL/GenBank/DDBJ whole genome shotgun (WGS) entry which is preliminary data.</text>
</comment>
<dbReference type="Gene3D" id="3.40.50.720">
    <property type="entry name" value="NAD(P)-binding Rossmann-like Domain"/>
    <property type="match status" value="1"/>
</dbReference>
<dbReference type="InterPro" id="IPR036291">
    <property type="entry name" value="NAD(P)-bd_dom_sf"/>
</dbReference>
<dbReference type="NCBIfam" id="NF003916">
    <property type="entry name" value="PRK05442.1"/>
    <property type="match status" value="1"/>
</dbReference>
<evidence type="ECO:0000259" key="9">
    <source>
        <dbReference type="Pfam" id="PF00056"/>
    </source>
</evidence>
<dbReference type="InterPro" id="IPR010945">
    <property type="entry name" value="Malate_DH_type2"/>
</dbReference>
<feature type="binding site" evidence="7">
    <location>
        <position position="105"/>
    </location>
    <ligand>
        <name>NAD(+)</name>
        <dbReference type="ChEBI" id="CHEBI:57540"/>
    </ligand>
</feature>
<evidence type="ECO:0000313" key="11">
    <source>
        <dbReference type="EMBL" id="KAG5183692.1"/>
    </source>
</evidence>
<dbReference type="EMBL" id="JAFCMP010000190">
    <property type="protein sequence ID" value="KAG5183692.1"/>
    <property type="molecule type" value="Genomic_DNA"/>
</dbReference>
<proteinExistence type="inferred from homology"/>
<dbReference type="EC" id="1.1.1.37" evidence="2"/>
<feature type="binding site" evidence="6">
    <location>
        <position position="162"/>
    </location>
    <ligand>
        <name>substrate</name>
    </ligand>
</feature>
<dbReference type="GO" id="GO:0006108">
    <property type="term" value="P:malate metabolic process"/>
    <property type="evidence" value="ECO:0007669"/>
    <property type="project" value="InterPro"/>
</dbReference>
<dbReference type="Pfam" id="PF02866">
    <property type="entry name" value="Ldh_1_C"/>
    <property type="match status" value="1"/>
</dbReference>
<feature type="binding site" evidence="6">
    <location>
        <position position="98"/>
    </location>
    <ligand>
        <name>substrate</name>
    </ligand>
</feature>
<keyword evidence="12" id="KW-1185">Reference proteome</keyword>
<accession>A0A835YXR8</accession>
<dbReference type="InterPro" id="IPR001236">
    <property type="entry name" value="Lactate/malate_DH_N"/>
</dbReference>
<evidence type="ECO:0000256" key="7">
    <source>
        <dbReference type="PIRSR" id="PIRSR000102-3"/>
    </source>
</evidence>
<evidence type="ECO:0000256" key="4">
    <source>
        <dbReference type="ARBA" id="ARBA00023027"/>
    </source>
</evidence>
<dbReference type="FunFam" id="3.90.110.10:FF:000002">
    <property type="entry name" value="Malate dehydrogenase"/>
    <property type="match status" value="1"/>
</dbReference>
<keyword evidence="4 7" id="KW-0520">NAD</keyword>
<dbReference type="OrthoDB" id="4069699at2759"/>
<protein>
    <recommendedName>
        <fullName evidence="2">malate dehydrogenase</fullName>
        <ecNumber evidence="2">1.1.1.37</ecNumber>
    </recommendedName>
</protein>
<feature type="binding site" evidence="7">
    <location>
        <position position="42"/>
    </location>
    <ligand>
        <name>NAD(+)</name>
        <dbReference type="ChEBI" id="CHEBI:57540"/>
    </ligand>
</feature>
<name>A0A835YXR8_9STRA</name>